<evidence type="ECO:0000313" key="3">
    <source>
        <dbReference type="EMBL" id="EKC48366.1"/>
    </source>
</evidence>
<dbReference type="EMBL" id="AJWY01012985">
    <property type="protein sequence ID" value="EKC48366.1"/>
    <property type="molecule type" value="Genomic_DNA"/>
</dbReference>
<keyword evidence="2" id="KW-0464">Manganese</keyword>
<keyword evidence="1 3" id="KW-0378">Hydrolase</keyword>
<sequence length="168" mass="19535">MRCDTLISVKVFSEADLMKHYDEKQMQENILYLEALSEQYPNIQSAAAEMINLHAILDLPKGTEHFLSDIHGEHEAFRHILNNASGSIREKIDDLFSNTLTSEQRAELATLIYYPKEKLSVYKSEITDIEEWYRLTLIRLLAICRHISSKYTRSKVRKTTAKALCLYH</sequence>
<dbReference type="EC" id="3.1.3.11" evidence="3"/>
<dbReference type="GO" id="GO:0006094">
    <property type="term" value="P:gluconeogenesis"/>
    <property type="evidence" value="ECO:0007669"/>
    <property type="project" value="InterPro"/>
</dbReference>
<evidence type="ECO:0000256" key="1">
    <source>
        <dbReference type="ARBA" id="ARBA00022801"/>
    </source>
</evidence>
<dbReference type="GO" id="GO:0042132">
    <property type="term" value="F:fructose 1,6-bisphosphate 1-phosphatase activity"/>
    <property type="evidence" value="ECO:0007669"/>
    <property type="project" value="UniProtKB-EC"/>
</dbReference>
<accession>K1SLZ1</accession>
<dbReference type="Pfam" id="PF06874">
    <property type="entry name" value="FBPase_2"/>
    <property type="match status" value="1"/>
</dbReference>
<proteinExistence type="predicted"/>
<dbReference type="AlphaFoldDB" id="K1SLZ1"/>
<gene>
    <name evidence="3" type="ORF">LEA_18907</name>
</gene>
<organism evidence="3">
    <name type="scientific">human gut metagenome</name>
    <dbReference type="NCBI Taxonomy" id="408170"/>
    <lineage>
        <taxon>unclassified sequences</taxon>
        <taxon>metagenomes</taxon>
        <taxon>organismal metagenomes</taxon>
    </lineage>
</organism>
<comment type="caution">
    <text evidence="3">The sequence shown here is derived from an EMBL/GenBank/DDBJ whole genome shotgun (WGS) entry which is preliminary data.</text>
</comment>
<dbReference type="InterPro" id="IPR009164">
    <property type="entry name" value="FBPtase_class3"/>
</dbReference>
<protein>
    <submittedName>
        <fullName evidence="3">Fructose-1,6-bisphosphatase</fullName>
        <ecNumber evidence="3">3.1.3.11</ecNumber>
    </submittedName>
</protein>
<name>K1SLZ1_9ZZZZ</name>
<evidence type="ECO:0000256" key="2">
    <source>
        <dbReference type="ARBA" id="ARBA00023211"/>
    </source>
</evidence>
<reference evidence="3" key="1">
    <citation type="journal article" date="2013" name="Environ. Microbiol.">
        <title>Microbiota from the distal guts of lean and obese adolescents exhibit partial functional redundancy besides clear differences in community structure.</title>
        <authorList>
            <person name="Ferrer M."/>
            <person name="Ruiz A."/>
            <person name="Lanza F."/>
            <person name="Haange S.B."/>
            <person name="Oberbach A."/>
            <person name="Till H."/>
            <person name="Bargiela R."/>
            <person name="Campoy C."/>
            <person name="Segura M.T."/>
            <person name="Richter M."/>
            <person name="von Bergen M."/>
            <person name="Seifert J."/>
            <person name="Suarez A."/>
        </authorList>
    </citation>
    <scope>NUCLEOTIDE SEQUENCE</scope>
</reference>